<dbReference type="GO" id="GO:0005739">
    <property type="term" value="C:mitochondrion"/>
    <property type="evidence" value="ECO:0007669"/>
    <property type="project" value="UniProtKB-SubCell"/>
</dbReference>
<dbReference type="InterPro" id="IPR011856">
    <property type="entry name" value="tRNA_endonuc-like_dom_sf"/>
</dbReference>
<dbReference type="Proteomes" id="UP001174694">
    <property type="component" value="Unassembled WGS sequence"/>
</dbReference>
<evidence type="ECO:0000256" key="2">
    <source>
        <dbReference type="ARBA" id="ARBA00023128"/>
    </source>
</evidence>
<dbReference type="GO" id="GO:0006302">
    <property type="term" value="P:double-strand break repair"/>
    <property type="evidence" value="ECO:0007669"/>
    <property type="project" value="UniProtKB-ARBA"/>
</dbReference>
<sequence>MISRVTATFRRTVPFHRYLLQAEARQSQNVYSSSATTLIYPEPPTTNHHDLPSFLAYADRSGLDPASTVYVGTRYEYTIADTLARYGFSLRRVGGHSDFGIDLLGTWSVPSAPQPLRVLVQCKALARKIGPHLIRELEGAFAGAPVGWRGSGVLGLLVTERPATKGVRDSLGRSRWPMAFVSCSRAGHVRQMLWNHPAEEQGLDGLGAGTRYVPGREDEADLLLTWKGGYIPLREPPAPGPMKD</sequence>
<dbReference type="Pfam" id="PF10356">
    <property type="entry name" value="RRG7"/>
    <property type="match status" value="1"/>
</dbReference>
<dbReference type="EMBL" id="JANBVO010000067">
    <property type="protein sequence ID" value="KAJ9131548.1"/>
    <property type="molecule type" value="Genomic_DNA"/>
</dbReference>
<evidence type="ECO:0000313" key="3">
    <source>
        <dbReference type="EMBL" id="KAJ9131548.1"/>
    </source>
</evidence>
<dbReference type="GO" id="GO:0003676">
    <property type="term" value="F:nucleic acid binding"/>
    <property type="evidence" value="ECO:0007669"/>
    <property type="project" value="InterPro"/>
</dbReference>
<dbReference type="SUPFAM" id="SSF52980">
    <property type="entry name" value="Restriction endonuclease-like"/>
    <property type="match status" value="1"/>
</dbReference>
<dbReference type="AlphaFoldDB" id="A0AA38R349"/>
<proteinExistence type="predicted"/>
<keyword evidence="4" id="KW-1185">Reference proteome</keyword>
<name>A0AA38R349_9PEZI</name>
<comment type="caution">
    <text evidence="3">The sequence shown here is derived from an EMBL/GenBank/DDBJ whole genome shotgun (WGS) entry which is preliminary data.</text>
</comment>
<keyword evidence="2" id="KW-0496">Mitochondrion</keyword>
<reference evidence="3" key="1">
    <citation type="submission" date="2022-07" db="EMBL/GenBank/DDBJ databases">
        <title>Fungi with potential for degradation of polypropylene.</title>
        <authorList>
            <person name="Gostincar C."/>
        </authorList>
    </citation>
    <scope>NUCLEOTIDE SEQUENCE</scope>
    <source>
        <strain evidence="3">EXF-13308</strain>
    </source>
</reference>
<organism evidence="3 4">
    <name type="scientific">Pleurostoma richardsiae</name>
    <dbReference type="NCBI Taxonomy" id="41990"/>
    <lineage>
        <taxon>Eukaryota</taxon>
        <taxon>Fungi</taxon>
        <taxon>Dikarya</taxon>
        <taxon>Ascomycota</taxon>
        <taxon>Pezizomycotina</taxon>
        <taxon>Sordariomycetes</taxon>
        <taxon>Sordariomycetidae</taxon>
        <taxon>Calosphaeriales</taxon>
        <taxon>Pleurostomataceae</taxon>
        <taxon>Pleurostoma</taxon>
    </lineage>
</organism>
<protein>
    <recommendedName>
        <fullName evidence="5">Required for respiratory growth protein 7, mitochondrial</fullName>
    </recommendedName>
</protein>
<evidence type="ECO:0000313" key="4">
    <source>
        <dbReference type="Proteomes" id="UP001174694"/>
    </source>
</evidence>
<dbReference type="InterPro" id="IPR018828">
    <property type="entry name" value="RRG7"/>
</dbReference>
<evidence type="ECO:0008006" key="5">
    <source>
        <dbReference type="Google" id="ProtNLM"/>
    </source>
</evidence>
<dbReference type="InterPro" id="IPR011335">
    <property type="entry name" value="Restrct_endonuc-II-like"/>
</dbReference>
<gene>
    <name evidence="3" type="ORF">NKR23_g11707</name>
</gene>
<dbReference type="Gene3D" id="3.40.1350.10">
    <property type="match status" value="1"/>
</dbReference>
<accession>A0AA38R349</accession>
<comment type="subcellular location">
    <subcellularLocation>
        <location evidence="1">Mitochondrion</location>
    </subcellularLocation>
</comment>
<evidence type="ECO:0000256" key="1">
    <source>
        <dbReference type="ARBA" id="ARBA00004173"/>
    </source>
</evidence>
<dbReference type="PANTHER" id="PTHR28133">
    <property type="entry name" value="REQUIRED FOR RESPIRATORY GROWTH PROTEIN 7, MITOCHONDRIAL"/>
    <property type="match status" value="1"/>
</dbReference>
<dbReference type="PANTHER" id="PTHR28133:SF1">
    <property type="entry name" value="REQUIRED FOR RESPIRATORY GROWTH PROTEIN 7, MITOCHONDRIAL"/>
    <property type="match status" value="1"/>
</dbReference>